<dbReference type="Proteomes" id="UP000006591">
    <property type="component" value="Chromosome 2"/>
</dbReference>
<dbReference type="InterPro" id="IPR010535">
    <property type="entry name" value="DUF1110"/>
</dbReference>
<reference evidence="2" key="2">
    <citation type="submission" date="2018-04" db="EMBL/GenBank/DDBJ databases">
        <title>OnivRS2 (Oryza nivara Reference Sequence Version 2).</title>
        <authorList>
            <person name="Zhang J."/>
            <person name="Kudrna D."/>
            <person name="Lee S."/>
            <person name="Talag J."/>
            <person name="Rajasekar S."/>
            <person name="Welchert J."/>
            <person name="Hsing Y.-I."/>
            <person name="Wing R.A."/>
        </authorList>
    </citation>
    <scope>NUCLEOTIDE SEQUENCE [LARGE SCALE GENOMIC DNA]</scope>
    <source>
        <strain evidence="2">SL10</strain>
    </source>
</reference>
<dbReference type="AlphaFoldDB" id="A0A0E0G921"/>
<evidence type="ECO:0000256" key="1">
    <source>
        <dbReference type="SAM" id="MobiDB-lite"/>
    </source>
</evidence>
<dbReference type="EnsemblPlants" id="ONIVA02G24760.1">
    <property type="protein sequence ID" value="ONIVA02G24760.1"/>
    <property type="gene ID" value="ONIVA02G24760"/>
</dbReference>
<reference evidence="2" key="1">
    <citation type="submission" date="2015-04" db="UniProtKB">
        <authorList>
            <consortium name="EnsemblPlants"/>
        </authorList>
    </citation>
    <scope>IDENTIFICATION</scope>
    <source>
        <strain evidence="2">SL10</strain>
    </source>
</reference>
<evidence type="ECO:0000313" key="2">
    <source>
        <dbReference type="EnsemblPlants" id="ONIVA02G24760.1"/>
    </source>
</evidence>
<evidence type="ECO:0000313" key="3">
    <source>
        <dbReference type="Proteomes" id="UP000006591"/>
    </source>
</evidence>
<dbReference type="Pfam" id="PF06533">
    <property type="entry name" value="DUF1110"/>
    <property type="match status" value="1"/>
</dbReference>
<protein>
    <submittedName>
        <fullName evidence="2">Uncharacterized protein</fullName>
    </submittedName>
</protein>
<dbReference type="Gramene" id="ONIVA02G24760.1">
    <property type="protein sequence ID" value="ONIVA02G24760.1"/>
    <property type="gene ID" value="ONIVA02G24760"/>
</dbReference>
<organism evidence="2">
    <name type="scientific">Oryza nivara</name>
    <name type="common">Indian wild rice</name>
    <name type="synonym">Oryza sativa f. spontanea</name>
    <dbReference type="NCBI Taxonomy" id="4536"/>
    <lineage>
        <taxon>Eukaryota</taxon>
        <taxon>Viridiplantae</taxon>
        <taxon>Streptophyta</taxon>
        <taxon>Embryophyta</taxon>
        <taxon>Tracheophyta</taxon>
        <taxon>Spermatophyta</taxon>
        <taxon>Magnoliopsida</taxon>
        <taxon>Liliopsida</taxon>
        <taxon>Poales</taxon>
        <taxon>Poaceae</taxon>
        <taxon>BOP clade</taxon>
        <taxon>Oryzoideae</taxon>
        <taxon>Oryzeae</taxon>
        <taxon>Oryzinae</taxon>
        <taxon>Oryza</taxon>
    </lineage>
</organism>
<keyword evidence="3" id="KW-1185">Reference proteome</keyword>
<proteinExistence type="predicted"/>
<dbReference type="HOGENOM" id="CLU_2458590_0_0_1"/>
<name>A0A0E0G921_ORYNI</name>
<accession>A0A0E0G921</accession>
<sequence length="89" mass="9338">MGELVDASRDLASAKSLMKAADLLALHLHGGSVNPAVDASGRDQPPWRPVCTSRSGTPVTKLRDEAGEDLDAILLMLDHPNLPGVDGLI</sequence>
<feature type="region of interest" description="Disordered" evidence="1">
    <location>
        <begin position="36"/>
        <end position="60"/>
    </location>
</feature>